<reference evidence="6 7" key="1">
    <citation type="submission" date="2019-02" db="EMBL/GenBank/DDBJ databases">
        <title>Deep-cultivation of Planctomycetes and their phenomic and genomic characterization uncovers novel biology.</title>
        <authorList>
            <person name="Wiegand S."/>
            <person name="Jogler M."/>
            <person name="Boedeker C."/>
            <person name="Pinto D."/>
            <person name="Vollmers J."/>
            <person name="Rivas-Marin E."/>
            <person name="Kohn T."/>
            <person name="Peeters S.H."/>
            <person name="Heuer A."/>
            <person name="Rast P."/>
            <person name="Oberbeckmann S."/>
            <person name="Bunk B."/>
            <person name="Jeske O."/>
            <person name="Meyerdierks A."/>
            <person name="Storesund J.E."/>
            <person name="Kallscheuer N."/>
            <person name="Luecker S."/>
            <person name="Lage O.M."/>
            <person name="Pohl T."/>
            <person name="Merkel B.J."/>
            <person name="Hornburger P."/>
            <person name="Mueller R.-W."/>
            <person name="Bruemmer F."/>
            <person name="Labrenz M."/>
            <person name="Spormann A.M."/>
            <person name="Op den Camp H."/>
            <person name="Overmann J."/>
            <person name="Amann R."/>
            <person name="Jetten M.S.M."/>
            <person name="Mascher T."/>
            <person name="Medema M.H."/>
            <person name="Devos D.P."/>
            <person name="Kaster A.-K."/>
            <person name="Ovreas L."/>
            <person name="Rohde M."/>
            <person name="Galperin M.Y."/>
            <person name="Jogler C."/>
        </authorList>
    </citation>
    <scope>NUCLEOTIDE SEQUENCE [LARGE SCALE GENOMIC DNA]</scope>
    <source>
        <strain evidence="6 7">Pan216</strain>
    </source>
</reference>
<dbReference type="InterPro" id="IPR039420">
    <property type="entry name" value="WalR-like"/>
</dbReference>
<dbReference type="SUPFAM" id="SSF52172">
    <property type="entry name" value="CheY-like"/>
    <property type="match status" value="1"/>
</dbReference>
<dbReference type="PRINTS" id="PR00038">
    <property type="entry name" value="HTHLUXR"/>
</dbReference>
<dbReference type="CDD" id="cd06170">
    <property type="entry name" value="LuxR_C_like"/>
    <property type="match status" value="1"/>
</dbReference>
<keyword evidence="7" id="KW-1185">Reference proteome</keyword>
<dbReference type="PANTHER" id="PTHR43214">
    <property type="entry name" value="TWO-COMPONENT RESPONSE REGULATOR"/>
    <property type="match status" value="1"/>
</dbReference>
<evidence type="ECO:0000256" key="1">
    <source>
        <dbReference type="ARBA" id="ARBA00022553"/>
    </source>
</evidence>
<dbReference type="InterPro" id="IPR001789">
    <property type="entry name" value="Sig_transdc_resp-reg_receiver"/>
</dbReference>
<dbReference type="AlphaFoldDB" id="A0A518B4V7"/>
<evidence type="ECO:0000259" key="5">
    <source>
        <dbReference type="PROSITE" id="PS50110"/>
    </source>
</evidence>
<dbReference type="PROSITE" id="PS50043">
    <property type="entry name" value="HTH_LUXR_2"/>
    <property type="match status" value="1"/>
</dbReference>
<evidence type="ECO:0000259" key="4">
    <source>
        <dbReference type="PROSITE" id="PS50043"/>
    </source>
</evidence>
<keyword evidence="1 3" id="KW-0597">Phosphoprotein</keyword>
<dbReference type="RefSeq" id="WP_419193633.1">
    <property type="nucleotide sequence ID" value="NZ_CP036279.1"/>
</dbReference>
<gene>
    <name evidence="6" type="primary">bvgA</name>
    <name evidence="6" type="ORF">Pan216_28700</name>
</gene>
<dbReference type="GO" id="GO:0000160">
    <property type="term" value="P:phosphorelay signal transduction system"/>
    <property type="evidence" value="ECO:0007669"/>
    <property type="project" value="InterPro"/>
</dbReference>
<dbReference type="InterPro" id="IPR011006">
    <property type="entry name" value="CheY-like_superfamily"/>
</dbReference>
<dbReference type="SMART" id="SM00421">
    <property type="entry name" value="HTH_LUXR"/>
    <property type="match status" value="1"/>
</dbReference>
<evidence type="ECO:0000256" key="3">
    <source>
        <dbReference type="PROSITE-ProRule" id="PRU00169"/>
    </source>
</evidence>
<keyword evidence="2" id="KW-0238">DNA-binding</keyword>
<evidence type="ECO:0000313" key="6">
    <source>
        <dbReference type="EMBL" id="QDU62004.1"/>
    </source>
</evidence>
<dbReference type="GO" id="GO:0006355">
    <property type="term" value="P:regulation of DNA-templated transcription"/>
    <property type="evidence" value="ECO:0007669"/>
    <property type="project" value="InterPro"/>
</dbReference>
<sequence>MSESRLTKVYIIDDHPVFRRGVSALIEHADDLTVCGESAGSLAELDEVIAAEPDVVLVDISLKETNGLEVVKRLRVRDSRMRLLVVSNHSEAIYAERCLRAGAAGFINKQEAAEELLVAIRKVVTGSFYLSTKTTDDIVSRITRSKHEEEGWSSVNGLSDRELQVFELVGRGHSRQEIAERLHLSPKTVDAYRDNVKSKLGFKDANELVRAAVQWVFLENSG</sequence>
<dbReference type="Pfam" id="PF00196">
    <property type="entry name" value="GerE"/>
    <property type="match status" value="1"/>
</dbReference>
<dbReference type="InterPro" id="IPR058245">
    <property type="entry name" value="NreC/VraR/RcsB-like_REC"/>
</dbReference>
<proteinExistence type="predicted"/>
<accession>A0A518B4V7</accession>
<dbReference type="SMART" id="SM00448">
    <property type="entry name" value="REC"/>
    <property type="match status" value="1"/>
</dbReference>
<protein>
    <submittedName>
        <fullName evidence="6">Virulence factors putative positive transcription regulator BvgA</fullName>
    </submittedName>
</protein>
<feature type="domain" description="HTH luxR-type" evidence="4">
    <location>
        <begin position="151"/>
        <end position="216"/>
    </location>
</feature>
<dbReference type="Pfam" id="PF00072">
    <property type="entry name" value="Response_reg"/>
    <property type="match status" value="1"/>
</dbReference>
<dbReference type="GO" id="GO:0003677">
    <property type="term" value="F:DNA binding"/>
    <property type="evidence" value="ECO:0007669"/>
    <property type="project" value="UniProtKB-KW"/>
</dbReference>
<name>A0A518B4V7_9BACT</name>
<dbReference type="InterPro" id="IPR016032">
    <property type="entry name" value="Sig_transdc_resp-reg_C-effctor"/>
</dbReference>
<dbReference type="KEGG" id="knv:Pan216_28700"/>
<organism evidence="6 7">
    <name type="scientific">Kolteria novifilia</name>
    <dbReference type="NCBI Taxonomy" id="2527975"/>
    <lineage>
        <taxon>Bacteria</taxon>
        <taxon>Pseudomonadati</taxon>
        <taxon>Planctomycetota</taxon>
        <taxon>Planctomycetia</taxon>
        <taxon>Kolteriales</taxon>
        <taxon>Kolteriaceae</taxon>
        <taxon>Kolteria</taxon>
    </lineage>
</organism>
<dbReference type="SUPFAM" id="SSF46894">
    <property type="entry name" value="C-terminal effector domain of the bipartite response regulators"/>
    <property type="match status" value="1"/>
</dbReference>
<evidence type="ECO:0000313" key="7">
    <source>
        <dbReference type="Proteomes" id="UP000317093"/>
    </source>
</evidence>
<dbReference type="PANTHER" id="PTHR43214:SF43">
    <property type="entry name" value="TWO-COMPONENT RESPONSE REGULATOR"/>
    <property type="match status" value="1"/>
</dbReference>
<dbReference type="CDD" id="cd17535">
    <property type="entry name" value="REC_NarL-like"/>
    <property type="match status" value="1"/>
</dbReference>
<feature type="domain" description="Response regulatory" evidence="5">
    <location>
        <begin position="8"/>
        <end position="124"/>
    </location>
</feature>
<dbReference type="Proteomes" id="UP000317093">
    <property type="component" value="Chromosome"/>
</dbReference>
<evidence type="ECO:0000256" key="2">
    <source>
        <dbReference type="ARBA" id="ARBA00023125"/>
    </source>
</evidence>
<dbReference type="PROSITE" id="PS50110">
    <property type="entry name" value="RESPONSE_REGULATORY"/>
    <property type="match status" value="1"/>
</dbReference>
<dbReference type="Gene3D" id="3.40.50.2300">
    <property type="match status" value="1"/>
</dbReference>
<dbReference type="InterPro" id="IPR000792">
    <property type="entry name" value="Tscrpt_reg_LuxR_C"/>
</dbReference>
<feature type="modified residue" description="4-aspartylphosphate" evidence="3">
    <location>
        <position position="59"/>
    </location>
</feature>
<dbReference type="EMBL" id="CP036279">
    <property type="protein sequence ID" value="QDU62004.1"/>
    <property type="molecule type" value="Genomic_DNA"/>
</dbReference>